<dbReference type="GO" id="GO:0005737">
    <property type="term" value="C:cytoplasm"/>
    <property type="evidence" value="ECO:0007669"/>
    <property type="project" value="TreeGrafter"/>
</dbReference>
<evidence type="ECO:0000313" key="3">
    <source>
        <dbReference type="EMBL" id="MAH63571.1"/>
    </source>
</evidence>
<evidence type="ECO:0000313" key="4">
    <source>
        <dbReference type="Proteomes" id="UP000226525"/>
    </source>
</evidence>
<dbReference type="InterPro" id="IPR045864">
    <property type="entry name" value="aa-tRNA-synth_II/BPL/LPL"/>
</dbReference>
<dbReference type="GO" id="GO:0004077">
    <property type="term" value="F:biotin--[biotin carboxyl-carrier protein] ligase activity"/>
    <property type="evidence" value="ECO:0007669"/>
    <property type="project" value="InterPro"/>
</dbReference>
<accession>A0A2D6YK45</accession>
<dbReference type="AlphaFoldDB" id="A0A2D6YK45"/>
<keyword evidence="1 3" id="KW-0436">Ligase</keyword>
<dbReference type="PROSITE" id="PS51733">
    <property type="entry name" value="BPL_LPL_CATALYTIC"/>
    <property type="match status" value="1"/>
</dbReference>
<dbReference type="PANTHER" id="PTHR12835">
    <property type="entry name" value="BIOTIN PROTEIN LIGASE"/>
    <property type="match status" value="1"/>
</dbReference>
<dbReference type="InterPro" id="IPR004143">
    <property type="entry name" value="BPL_LPL_catalytic"/>
</dbReference>
<dbReference type="InterPro" id="IPR004408">
    <property type="entry name" value="Biotin_CoA_COase_ligase"/>
</dbReference>
<feature type="domain" description="BPL/LPL catalytic" evidence="2">
    <location>
        <begin position="2"/>
        <end position="184"/>
    </location>
</feature>
<evidence type="ECO:0000259" key="2">
    <source>
        <dbReference type="PROSITE" id="PS51733"/>
    </source>
</evidence>
<comment type="caution">
    <text evidence="3">The sequence shown here is derived from an EMBL/GenBank/DDBJ whole genome shotgun (WGS) entry which is preliminary data.</text>
</comment>
<evidence type="ECO:0000256" key="1">
    <source>
        <dbReference type="ARBA" id="ARBA00022598"/>
    </source>
</evidence>
<organism evidence="3 4">
    <name type="scientific">SAR324 cluster bacterium</name>
    <dbReference type="NCBI Taxonomy" id="2024889"/>
    <lineage>
        <taxon>Bacteria</taxon>
        <taxon>Deltaproteobacteria</taxon>
        <taxon>SAR324 cluster</taxon>
    </lineage>
</organism>
<dbReference type="NCBIfam" id="TIGR00121">
    <property type="entry name" value="birA_ligase"/>
    <property type="match status" value="1"/>
</dbReference>
<dbReference type="PANTHER" id="PTHR12835:SF5">
    <property type="entry name" value="BIOTIN--PROTEIN LIGASE"/>
    <property type="match status" value="1"/>
</dbReference>
<gene>
    <name evidence="3" type="ORF">CMN54_09040</name>
</gene>
<dbReference type="Pfam" id="PF03099">
    <property type="entry name" value="BPL_LplA_LipB"/>
    <property type="match status" value="1"/>
</dbReference>
<dbReference type="Proteomes" id="UP000226525">
    <property type="component" value="Unassembled WGS sequence"/>
</dbReference>
<proteinExistence type="predicted"/>
<protein>
    <submittedName>
        <fullName evidence="3">Biotin--[acetyl-CoA-carboxylase] ligase</fullName>
    </submittedName>
</protein>
<sequence>MPLGKPLLEFLELPSTNSYLLDKISLCSQHGLTVWTHKQTSGRGRAGRIFVSPSNQVLTFSVVIHSAEPEDKLHLWALWSGLALFRSLSGKGLPNLRLKWPNDMLDGRQKLAGILVERGPWQQAGLKSLIIGIGLNVSGYSSDFPSELQDKVTTLQAATGIVFSPKEVLREILENLQSVIRELREESSLKLLEEWQASSNIIGSLVGWEKDSVIQKGLVEKLESRGFPQIRMENGQLYTHISGDLIHCVREQS</sequence>
<dbReference type="Gene3D" id="3.30.930.10">
    <property type="entry name" value="Bira Bifunctional Protein, Domain 2"/>
    <property type="match status" value="1"/>
</dbReference>
<name>A0A2D6YK45_9DELT</name>
<reference evidence="4" key="1">
    <citation type="submission" date="2017-09" db="EMBL/GenBank/DDBJ databases">
        <title>The Reconstruction of 2,631 Draft Metagenome-Assembled Genomes from the Global Oceans.</title>
        <authorList>
            <person name="Tully B.J."/>
            <person name="Graham E.D."/>
            <person name="Heidelberg J.F."/>
        </authorList>
    </citation>
    <scope>NUCLEOTIDE SEQUENCE [LARGE SCALE GENOMIC DNA]</scope>
</reference>
<dbReference type="CDD" id="cd16442">
    <property type="entry name" value="BPL"/>
    <property type="match status" value="1"/>
</dbReference>
<dbReference type="SUPFAM" id="SSF55681">
    <property type="entry name" value="Class II aaRS and biotin synthetases"/>
    <property type="match status" value="1"/>
</dbReference>
<dbReference type="EMBL" id="NZEX01000099">
    <property type="protein sequence ID" value="MAH63571.1"/>
    <property type="molecule type" value="Genomic_DNA"/>
</dbReference>